<comment type="caution">
    <text evidence="1">The sequence shown here is derived from an EMBL/GenBank/DDBJ whole genome shotgun (WGS) entry which is preliminary data.</text>
</comment>
<sequence>MKWKSLAADRLEQEFGDRIETCEMEYALAAPVSEKEQRYADAAIVFSEPDEQLGRGLAVEVQHKNEGKDIAKTTADYTEQGFAVAWVDERDFSTDRCQLAEVDFRHRARDTVWPDFVPDEARWQSRNTPFDQLQERRMSDWDNELVDDAGRVLLPTEWVDRTALEIWRSQPWDSIFRPSNTGLYELQGLLSQAVFGRELPPPTMPPEFVDTVAQSLWNRQPWEDLFEPPRELGDVFEGGEFTRTAKVDFDPWVQ</sequence>
<protein>
    <recommendedName>
        <fullName evidence="3">Restriction endonuclease</fullName>
    </recommendedName>
</protein>
<evidence type="ECO:0000313" key="2">
    <source>
        <dbReference type="Proteomes" id="UP001597034"/>
    </source>
</evidence>
<evidence type="ECO:0008006" key="3">
    <source>
        <dbReference type="Google" id="ProtNLM"/>
    </source>
</evidence>
<evidence type="ECO:0000313" key="1">
    <source>
        <dbReference type="EMBL" id="MFD1648008.1"/>
    </source>
</evidence>
<gene>
    <name evidence="1" type="ORF">ACFSBL_20175</name>
</gene>
<dbReference type="RefSeq" id="WP_256401520.1">
    <property type="nucleotide sequence ID" value="NZ_JANHJR010000004.1"/>
</dbReference>
<organism evidence="1 2">
    <name type="scientific">Haloarchaeobius litoreus</name>
    <dbReference type="NCBI Taxonomy" id="755306"/>
    <lineage>
        <taxon>Archaea</taxon>
        <taxon>Methanobacteriati</taxon>
        <taxon>Methanobacteriota</taxon>
        <taxon>Stenosarchaea group</taxon>
        <taxon>Halobacteria</taxon>
        <taxon>Halobacteriales</taxon>
        <taxon>Halorubellaceae</taxon>
        <taxon>Haloarchaeobius</taxon>
    </lineage>
</organism>
<keyword evidence="2" id="KW-1185">Reference proteome</keyword>
<proteinExistence type="predicted"/>
<dbReference type="AlphaFoldDB" id="A0ABD6DSD0"/>
<dbReference type="Proteomes" id="UP001597034">
    <property type="component" value="Unassembled WGS sequence"/>
</dbReference>
<dbReference type="EMBL" id="JBHUDO010000004">
    <property type="protein sequence ID" value="MFD1648008.1"/>
    <property type="molecule type" value="Genomic_DNA"/>
</dbReference>
<reference evidence="1 2" key="1">
    <citation type="journal article" date="2019" name="Int. J. Syst. Evol. Microbiol.">
        <title>The Global Catalogue of Microorganisms (GCM) 10K type strain sequencing project: providing services to taxonomists for standard genome sequencing and annotation.</title>
        <authorList>
            <consortium name="The Broad Institute Genomics Platform"/>
            <consortium name="The Broad Institute Genome Sequencing Center for Infectious Disease"/>
            <person name="Wu L."/>
            <person name="Ma J."/>
        </authorList>
    </citation>
    <scope>NUCLEOTIDE SEQUENCE [LARGE SCALE GENOMIC DNA]</scope>
    <source>
        <strain evidence="1 2">CGMCC 1.10390</strain>
    </source>
</reference>
<name>A0ABD6DSD0_9EURY</name>
<accession>A0ABD6DSD0</accession>